<dbReference type="EMBL" id="JEMA01000565">
    <property type="protein sequence ID" value="KYF68518.1"/>
    <property type="molecule type" value="Genomic_DNA"/>
</dbReference>
<dbReference type="OrthoDB" id="656942at2"/>
<evidence type="ECO:0000313" key="1">
    <source>
        <dbReference type="EMBL" id="KYF68518.1"/>
    </source>
</evidence>
<evidence type="ECO:0000313" key="2">
    <source>
        <dbReference type="Proteomes" id="UP000075260"/>
    </source>
</evidence>
<name>A0A150QLI0_SORCE</name>
<dbReference type="RefSeq" id="WP_061609038.1">
    <property type="nucleotide sequence ID" value="NZ_CP162579.1"/>
</dbReference>
<dbReference type="AlphaFoldDB" id="A0A150QLI0"/>
<proteinExistence type="predicted"/>
<gene>
    <name evidence="1" type="ORF">BE15_13550</name>
</gene>
<comment type="caution">
    <text evidence="1">The sequence shown here is derived from an EMBL/GenBank/DDBJ whole genome shotgun (WGS) entry which is preliminary data.</text>
</comment>
<organism evidence="1 2">
    <name type="scientific">Sorangium cellulosum</name>
    <name type="common">Polyangium cellulosum</name>
    <dbReference type="NCBI Taxonomy" id="56"/>
    <lineage>
        <taxon>Bacteria</taxon>
        <taxon>Pseudomonadati</taxon>
        <taxon>Myxococcota</taxon>
        <taxon>Polyangia</taxon>
        <taxon>Polyangiales</taxon>
        <taxon>Polyangiaceae</taxon>
        <taxon>Sorangium</taxon>
    </lineage>
</organism>
<dbReference type="Proteomes" id="UP000075260">
    <property type="component" value="Unassembled WGS sequence"/>
</dbReference>
<dbReference type="PROSITE" id="PS51257">
    <property type="entry name" value="PROKAR_LIPOPROTEIN"/>
    <property type="match status" value="1"/>
</dbReference>
<sequence length="197" mass="20622">MNRSSLVLALLLASCGGQTPGASQAPAPSPADRQAGLAAFETVRGVLQHPRCQNCHPAGDVPLQGDEGRLHNQLVLRGPTGHGMAGAECTTCHGPTNPPNSFGMHVPPGVSKGWHMPPPEMKMVFVGVAPRALCEQIKDPARNGGKDMAALRVHLEDPLVTWGWNPGAGRTPVPTPYPEFVAAWETWARAGAPCPGG</sequence>
<accession>A0A150QLI0</accession>
<dbReference type="InterPro" id="IPR036280">
    <property type="entry name" value="Multihaem_cyt_sf"/>
</dbReference>
<reference evidence="1 2" key="1">
    <citation type="submission" date="2014-02" db="EMBL/GenBank/DDBJ databases">
        <title>The small core and large imbalanced accessory genome model reveals a collaborative survival strategy of Sorangium cellulosum strains in nature.</title>
        <authorList>
            <person name="Han K."/>
            <person name="Peng R."/>
            <person name="Blom J."/>
            <person name="Li Y.-Z."/>
        </authorList>
    </citation>
    <scope>NUCLEOTIDE SEQUENCE [LARGE SCALE GENOMIC DNA]</scope>
    <source>
        <strain evidence="1 2">So0008-312</strain>
    </source>
</reference>
<dbReference type="SUPFAM" id="SSF48695">
    <property type="entry name" value="Multiheme cytochromes"/>
    <property type="match status" value="1"/>
</dbReference>
<protein>
    <recommendedName>
        <fullName evidence="3">Isoquinoline 1-oxidoreductase subunit</fullName>
    </recommendedName>
</protein>
<evidence type="ECO:0008006" key="3">
    <source>
        <dbReference type="Google" id="ProtNLM"/>
    </source>
</evidence>